<dbReference type="EMBL" id="JAAORB010000034">
    <property type="protein sequence ID" value="NHQ75479.1"/>
    <property type="molecule type" value="Genomic_DNA"/>
</dbReference>
<reference evidence="3" key="1">
    <citation type="submission" date="2020-03" db="EMBL/GenBank/DDBJ databases">
        <title>Roseovarius gahaiensis sp. nov., isolated from Gahai Saline Lake, China.</title>
        <authorList>
            <person name="Sun X."/>
        </authorList>
    </citation>
    <scope>NUCLEOTIDE SEQUENCE</scope>
    <source>
        <strain evidence="3">GH877</strain>
    </source>
</reference>
<keyword evidence="1 3" id="KW-0378">Hydrolase</keyword>
<dbReference type="Proteomes" id="UP000639775">
    <property type="component" value="Unassembled WGS sequence"/>
</dbReference>
<dbReference type="InterPro" id="IPR000868">
    <property type="entry name" value="Isochorismatase-like_dom"/>
</dbReference>
<evidence type="ECO:0000256" key="1">
    <source>
        <dbReference type="ARBA" id="ARBA00022801"/>
    </source>
</evidence>
<evidence type="ECO:0000313" key="4">
    <source>
        <dbReference type="Proteomes" id="UP000639775"/>
    </source>
</evidence>
<name>A0A967BFJ5_9RHOB</name>
<evidence type="ECO:0000259" key="2">
    <source>
        <dbReference type="Pfam" id="PF00857"/>
    </source>
</evidence>
<dbReference type="InterPro" id="IPR036380">
    <property type="entry name" value="Isochorismatase-like_sf"/>
</dbReference>
<dbReference type="RefSeq" id="WP_167198803.1">
    <property type="nucleotide sequence ID" value="NZ_JAAORB010000034.1"/>
</dbReference>
<sequence>MIWVALAVLAGLAGLWLWVTARYMVRATDGPRIPPRPGTALLLIETQQAFWSEAHHDAATRMRVEAAIAREVELARHKDQPVIALRQEWRGLAPRLIACTTRHGAPLRGGPDTGLAAPFQGMADHVIVKPVEDGFETGALDQLLEVLHVGQLKLVGRDGIDAVARTAQAGLNRGYAITLVRDAIATKDAQAFKAVEEALTSQGARIG</sequence>
<accession>A0A967BFJ5</accession>
<dbReference type="Gene3D" id="3.40.50.850">
    <property type="entry name" value="Isochorismatase-like"/>
    <property type="match status" value="1"/>
</dbReference>
<evidence type="ECO:0000313" key="3">
    <source>
        <dbReference type="EMBL" id="NHQ75479.1"/>
    </source>
</evidence>
<comment type="caution">
    <text evidence="3">The sequence shown here is derived from an EMBL/GenBank/DDBJ whole genome shotgun (WGS) entry which is preliminary data.</text>
</comment>
<protein>
    <submittedName>
        <fullName evidence="3">Cysteine hydrolase</fullName>
    </submittedName>
</protein>
<dbReference type="Pfam" id="PF00857">
    <property type="entry name" value="Isochorismatase"/>
    <property type="match status" value="1"/>
</dbReference>
<feature type="domain" description="Isochorismatase-like" evidence="2">
    <location>
        <begin position="39"/>
        <end position="200"/>
    </location>
</feature>
<dbReference type="PANTHER" id="PTHR43540">
    <property type="entry name" value="PEROXYUREIDOACRYLATE/UREIDOACRYLATE AMIDOHYDROLASE-RELATED"/>
    <property type="match status" value="1"/>
</dbReference>
<gene>
    <name evidence="3" type="ORF">HAT86_13545</name>
</gene>
<dbReference type="AlphaFoldDB" id="A0A967BFJ5"/>
<proteinExistence type="predicted"/>
<dbReference type="GO" id="GO:0016787">
    <property type="term" value="F:hydrolase activity"/>
    <property type="evidence" value="ECO:0007669"/>
    <property type="project" value="UniProtKB-KW"/>
</dbReference>
<dbReference type="InterPro" id="IPR050272">
    <property type="entry name" value="Isochorismatase-like_hydrls"/>
</dbReference>
<dbReference type="SUPFAM" id="SSF52499">
    <property type="entry name" value="Isochorismatase-like hydrolases"/>
    <property type="match status" value="1"/>
</dbReference>
<keyword evidence="4" id="KW-1185">Reference proteome</keyword>
<dbReference type="PANTHER" id="PTHR43540:SF1">
    <property type="entry name" value="ISOCHORISMATASE HYDROLASE"/>
    <property type="match status" value="1"/>
</dbReference>
<organism evidence="3 4">
    <name type="scientific">Roseovarius gahaiensis</name>
    <dbReference type="NCBI Taxonomy" id="2716691"/>
    <lineage>
        <taxon>Bacteria</taxon>
        <taxon>Pseudomonadati</taxon>
        <taxon>Pseudomonadota</taxon>
        <taxon>Alphaproteobacteria</taxon>
        <taxon>Rhodobacterales</taxon>
        <taxon>Roseobacteraceae</taxon>
        <taxon>Roseovarius</taxon>
    </lineage>
</organism>